<name>A0ABQ7DT77_BRACR</name>
<sequence>MGLTCGILKTRNCKSSFLLSPKILREREKAIQRYVAPMMVVSGSVTLPVSQTPSICTGGASSSHHKKFEDSLSTKEEDLVYAMGSS</sequence>
<gene>
    <name evidence="1" type="ORF">DY000_02034782</name>
</gene>
<evidence type="ECO:0000313" key="2">
    <source>
        <dbReference type="Proteomes" id="UP000266723"/>
    </source>
</evidence>
<evidence type="ECO:0000313" key="1">
    <source>
        <dbReference type="EMBL" id="KAF3581253.1"/>
    </source>
</evidence>
<organism evidence="1 2">
    <name type="scientific">Brassica cretica</name>
    <name type="common">Mustard</name>
    <dbReference type="NCBI Taxonomy" id="69181"/>
    <lineage>
        <taxon>Eukaryota</taxon>
        <taxon>Viridiplantae</taxon>
        <taxon>Streptophyta</taxon>
        <taxon>Embryophyta</taxon>
        <taxon>Tracheophyta</taxon>
        <taxon>Spermatophyta</taxon>
        <taxon>Magnoliopsida</taxon>
        <taxon>eudicotyledons</taxon>
        <taxon>Gunneridae</taxon>
        <taxon>Pentapetalae</taxon>
        <taxon>rosids</taxon>
        <taxon>malvids</taxon>
        <taxon>Brassicales</taxon>
        <taxon>Brassicaceae</taxon>
        <taxon>Brassiceae</taxon>
        <taxon>Brassica</taxon>
    </lineage>
</organism>
<dbReference type="EMBL" id="QGKV02000649">
    <property type="protein sequence ID" value="KAF3581253.1"/>
    <property type="molecule type" value="Genomic_DNA"/>
</dbReference>
<proteinExistence type="predicted"/>
<comment type="caution">
    <text evidence="1">The sequence shown here is derived from an EMBL/GenBank/DDBJ whole genome shotgun (WGS) entry which is preliminary data.</text>
</comment>
<dbReference type="Proteomes" id="UP000266723">
    <property type="component" value="Unassembled WGS sequence"/>
</dbReference>
<reference evidence="1 2" key="1">
    <citation type="journal article" date="2020" name="BMC Genomics">
        <title>Intraspecific diversification of the crop wild relative Brassica cretica Lam. using demographic model selection.</title>
        <authorList>
            <person name="Kioukis A."/>
            <person name="Michalopoulou V.A."/>
            <person name="Briers L."/>
            <person name="Pirintsos S."/>
            <person name="Studholme D.J."/>
            <person name="Pavlidis P."/>
            <person name="Sarris P.F."/>
        </authorList>
    </citation>
    <scope>NUCLEOTIDE SEQUENCE [LARGE SCALE GENOMIC DNA]</scope>
    <source>
        <strain evidence="2">cv. PFS-1207/04</strain>
    </source>
</reference>
<keyword evidence="2" id="KW-1185">Reference proteome</keyword>
<protein>
    <submittedName>
        <fullName evidence="1">Uncharacterized protein</fullName>
    </submittedName>
</protein>
<accession>A0ABQ7DT77</accession>